<dbReference type="SUPFAM" id="SSF53067">
    <property type="entry name" value="Actin-like ATPase domain"/>
    <property type="match status" value="1"/>
</dbReference>
<dbReference type="FunFam" id="3.30.420.40:FF:000090">
    <property type="entry name" value="Anhydro-N-acetylmuramic acid kinase"/>
    <property type="match status" value="1"/>
</dbReference>
<dbReference type="GO" id="GO:0016773">
    <property type="term" value="F:phosphotransferase activity, alcohol group as acceptor"/>
    <property type="evidence" value="ECO:0007669"/>
    <property type="project" value="InterPro"/>
</dbReference>
<dbReference type="Gene3D" id="3.30.420.40">
    <property type="match status" value="2"/>
</dbReference>
<dbReference type="AlphaFoldDB" id="A0A377K634"/>
<dbReference type="Pfam" id="PF03702">
    <property type="entry name" value="AnmK"/>
    <property type="match status" value="1"/>
</dbReference>
<evidence type="ECO:0000256" key="5">
    <source>
        <dbReference type="ARBA" id="ARBA00023277"/>
    </source>
</evidence>
<protein>
    <submittedName>
        <fullName evidence="6">Anhydro-N-acetylmuramic acid kinase</fullName>
        <ecNumber evidence="6">2.7.1.-</ecNumber>
        <ecNumber evidence="6">2.7.1.170</ecNumber>
    </submittedName>
</protein>
<dbReference type="PANTHER" id="PTHR30605:SF0">
    <property type="entry name" value="ANHYDRO-N-ACETYLMURAMIC ACID KINASE"/>
    <property type="match status" value="1"/>
</dbReference>
<dbReference type="EMBL" id="UGEM01000004">
    <property type="protein sequence ID" value="STP19829.1"/>
    <property type="molecule type" value="Genomic_DNA"/>
</dbReference>
<evidence type="ECO:0000256" key="3">
    <source>
        <dbReference type="ARBA" id="ARBA00022777"/>
    </source>
</evidence>
<evidence type="ECO:0000313" key="7">
    <source>
        <dbReference type="Proteomes" id="UP000254181"/>
    </source>
</evidence>
<dbReference type="EC" id="2.7.1.-" evidence="6"/>
<keyword evidence="4" id="KW-0067">ATP-binding</keyword>
<keyword evidence="2" id="KW-0547">Nucleotide-binding</keyword>
<dbReference type="Proteomes" id="UP000254181">
    <property type="component" value="Unassembled WGS sequence"/>
</dbReference>
<dbReference type="GO" id="GO:0006040">
    <property type="term" value="P:amino sugar metabolic process"/>
    <property type="evidence" value="ECO:0007669"/>
    <property type="project" value="InterPro"/>
</dbReference>
<dbReference type="InterPro" id="IPR043129">
    <property type="entry name" value="ATPase_NBD"/>
</dbReference>
<evidence type="ECO:0000256" key="4">
    <source>
        <dbReference type="ARBA" id="ARBA00022840"/>
    </source>
</evidence>
<sequence>MIFRRRDIALGGQGAPLVPAFHHALLAHPTERRMVLNIGGIANLSLLIPGQPVGGYDTGPGNMLMDAWIWRQAGKPYDKDAEWARAGKVILPLLQNMLSDPYFSQPAPKSTGREYFNYGWLERHLRHFPGGDPRDVQATVAELTAVTISEQVLLSGGCERLMVCGGGSRNPLLMARLAALLPGTEVTTTDAVGISGDDMEALAFAWLAWRTLAGLSGNLPSVTGASQETVLGAIFPR</sequence>
<evidence type="ECO:0000256" key="2">
    <source>
        <dbReference type="ARBA" id="ARBA00022741"/>
    </source>
</evidence>
<dbReference type="InterPro" id="IPR005338">
    <property type="entry name" value="Anhydro_N_Ac-Mur_kinase"/>
</dbReference>
<organism evidence="6 7">
    <name type="scientific">Escherichia coli</name>
    <dbReference type="NCBI Taxonomy" id="562"/>
    <lineage>
        <taxon>Bacteria</taxon>
        <taxon>Pseudomonadati</taxon>
        <taxon>Pseudomonadota</taxon>
        <taxon>Gammaproteobacteria</taxon>
        <taxon>Enterobacterales</taxon>
        <taxon>Enterobacteriaceae</taxon>
        <taxon>Escherichia</taxon>
    </lineage>
</organism>
<keyword evidence="1 6" id="KW-0808">Transferase</keyword>
<reference evidence="6 7" key="1">
    <citation type="submission" date="2018-06" db="EMBL/GenBank/DDBJ databases">
        <authorList>
            <consortium name="Pathogen Informatics"/>
            <person name="Doyle S."/>
        </authorList>
    </citation>
    <scope>NUCLEOTIDE SEQUENCE [LARGE SCALE GENOMIC DNA]</scope>
    <source>
        <strain evidence="6 7">NCTC9075</strain>
    </source>
</reference>
<proteinExistence type="predicted"/>
<evidence type="ECO:0000313" key="6">
    <source>
        <dbReference type="EMBL" id="STP19829.1"/>
    </source>
</evidence>
<dbReference type="PANTHER" id="PTHR30605">
    <property type="entry name" value="ANHYDRO-N-ACETYLMURAMIC ACID KINASE"/>
    <property type="match status" value="1"/>
</dbReference>
<dbReference type="GO" id="GO:0009254">
    <property type="term" value="P:peptidoglycan turnover"/>
    <property type="evidence" value="ECO:0007669"/>
    <property type="project" value="InterPro"/>
</dbReference>
<dbReference type="GO" id="GO:0016301">
    <property type="term" value="F:kinase activity"/>
    <property type="evidence" value="ECO:0007669"/>
    <property type="project" value="UniProtKB-KW"/>
</dbReference>
<keyword evidence="5" id="KW-0119">Carbohydrate metabolism</keyword>
<dbReference type="GO" id="GO:0005524">
    <property type="term" value="F:ATP binding"/>
    <property type="evidence" value="ECO:0007669"/>
    <property type="project" value="UniProtKB-KW"/>
</dbReference>
<gene>
    <name evidence="6" type="primary">anmK</name>
    <name evidence="6" type="ORF">NCTC9075_03265</name>
</gene>
<name>A0A377K634_ECOLX</name>
<dbReference type="EC" id="2.7.1.170" evidence="6"/>
<accession>A0A377K634</accession>
<keyword evidence="3 6" id="KW-0418">Kinase</keyword>
<evidence type="ECO:0000256" key="1">
    <source>
        <dbReference type="ARBA" id="ARBA00022679"/>
    </source>
</evidence>